<dbReference type="AlphaFoldDB" id="A0A7W7ZS74"/>
<protein>
    <submittedName>
        <fullName evidence="2">Uncharacterized protein</fullName>
    </submittedName>
</protein>
<gene>
    <name evidence="2" type="ORF">HDF15_003553</name>
</gene>
<keyword evidence="1" id="KW-0812">Transmembrane</keyword>
<evidence type="ECO:0000313" key="3">
    <source>
        <dbReference type="Proteomes" id="UP000584867"/>
    </source>
</evidence>
<sequence>MVGFSAFARRITLVPCLFRRFALVSTFLLRLFCAFLFFPPLHSFRRLVTTVIGGQLTDLKSLSLSLEAVGIWLWEQRASLRLAVGIT</sequence>
<keyword evidence="1" id="KW-0472">Membrane</keyword>
<organism evidence="2 3">
    <name type="scientific">Granulicella mallensis</name>
    <dbReference type="NCBI Taxonomy" id="940614"/>
    <lineage>
        <taxon>Bacteria</taxon>
        <taxon>Pseudomonadati</taxon>
        <taxon>Acidobacteriota</taxon>
        <taxon>Terriglobia</taxon>
        <taxon>Terriglobales</taxon>
        <taxon>Acidobacteriaceae</taxon>
        <taxon>Granulicella</taxon>
    </lineage>
</organism>
<dbReference type="EMBL" id="JACHIO010000015">
    <property type="protein sequence ID" value="MBB5065190.1"/>
    <property type="molecule type" value="Genomic_DNA"/>
</dbReference>
<keyword evidence="1" id="KW-1133">Transmembrane helix</keyword>
<feature type="transmembrane region" description="Helical" evidence="1">
    <location>
        <begin position="21"/>
        <end position="38"/>
    </location>
</feature>
<proteinExistence type="predicted"/>
<dbReference type="Proteomes" id="UP000584867">
    <property type="component" value="Unassembled WGS sequence"/>
</dbReference>
<comment type="caution">
    <text evidence="2">The sequence shown here is derived from an EMBL/GenBank/DDBJ whole genome shotgun (WGS) entry which is preliminary data.</text>
</comment>
<reference evidence="2 3" key="1">
    <citation type="submission" date="2020-08" db="EMBL/GenBank/DDBJ databases">
        <title>Genomic Encyclopedia of Type Strains, Phase IV (KMG-V): Genome sequencing to study the core and pangenomes of soil and plant-associated prokaryotes.</title>
        <authorList>
            <person name="Whitman W."/>
        </authorList>
    </citation>
    <scope>NUCLEOTIDE SEQUENCE [LARGE SCALE GENOMIC DNA]</scope>
    <source>
        <strain evidence="2 3">X5P3</strain>
    </source>
</reference>
<name>A0A7W7ZS74_9BACT</name>
<evidence type="ECO:0000313" key="2">
    <source>
        <dbReference type="EMBL" id="MBB5065190.1"/>
    </source>
</evidence>
<accession>A0A7W7ZS74</accession>
<evidence type="ECO:0000256" key="1">
    <source>
        <dbReference type="SAM" id="Phobius"/>
    </source>
</evidence>